<keyword evidence="1" id="KW-0472">Membrane</keyword>
<dbReference type="PANTHER" id="PTHR23021">
    <property type="entry name" value="SERPENTINE RECEPTOR, CLASS T"/>
    <property type="match status" value="1"/>
</dbReference>
<proteinExistence type="predicted"/>
<dbReference type="EMBL" id="GL379826">
    <property type="protein sequence ID" value="EGT49942.1"/>
    <property type="molecule type" value="Genomic_DNA"/>
</dbReference>
<evidence type="ECO:0000313" key="2">
    <source>
        <dbReference type="EMBL" id="EGT49942.1"/>
    </source>
</evidence>
<gene>
    <name evidence="2" type="ORF">CAEBREN_08433</name>
</gene>
<evidence type="ECO:0000313" key="3">
    <source>
        <dbReference type="Proteomes" id="UP000008068"/>
    </source>
</evidence>
<dbReference type="Pfam" id="PF10321">
    <property type="entry name" value="7TM_GPCR_Srt"/>
    <property type="match status" value="1"/>
</dbReference>
<sequence>MSCYKIMVLLAIVDILSIIIDCLITGFLTYQGAVFCTYPEFIYVAGSCEHPNFLSIGYDLCCQPIGVYGICRYELYKCPVMGHYDGTIQLAVGKCCTSIHLFEVQ</sequence>
<name>G0N126_CAEBE</name>
<dbReference type="Proteomes" id="UP000008068">
    <property type="component" value="Unassembled WGS sequence"/>
</dbReference>
<protein>
    <submittedName>
        <fullName evidence="2">Uncharacterized protein</fullName>
    </submittedName>
</protein>
<dbReference type="AlphaFoldDB" id="G0N126"/>
<keyword evidence="1" id="KW-1133">Transmembrane helix</keyword>
<dbReference type="InParanoid" id="G0N126"/>
<feature type="transmembrane region" description="Helical" evidence="1">
    <location>
        <begin position="7"/>
        <end position="30"/>
    </location>
</feature>
<accession>G0N126</accession>
<dbReference type="PANTHER" id="PTHR23021:SF11">
    <property type="entry name" value="SERPENTINE RECEPTOR, CLASS T"/>
    <property type="match status" value="1"/>
</dbReference>
<evidence type="ECO:0000256" key="1">
    <source>
        <dbReference type="SAM" id="Phobius"/>
    </source>
</evidence>
<dbReference type="HOGENOM" id="CLU_2238986_0_0_1"/>
<organism evidence="3">
    <name type="scientific">Caenorhabditis brenneri</name>
    <name type="common">Nematode worm</name>
    <dbReference type="NCBI Taxonomy" id="135651"/>
    <lineage>
        <taxon>Eukaryota</taxon>
        <taxon>Metazoa</taxon>
        <taxon>Ecdysozoa</taxon>
        <taxon>Nematoda</taxon>
        <taxon>Chromadorea</taxon>
        <taxon>Rhabditida</taxon>
        <taxon>Rhabditina</taxon>
        <taxon>Rhabditomorpha</taxon>
        <taxon>Rhabditoidea</taxon>
        <taxon>Rhabditidae</taxon>
        <taxon>Peloderinae</taxon>
        <taxon>Caenorhabditis</taxon>
    </lineage>
</organism>
<keyword evidence="3" id="KW-1185">Reference proteome</keyword>
<dbReference type="OrthoDB" id="5873245at2759"/>
<keyword evidence="1" id="KW-0812">Transmembrane</keyword>
<dbReference type="InterPro" id="IPR019425">
    <property type="entry name" value="7TM_GPCR_serpentine_rcpt_Srt"/>
</dbReference>
<reference evidence="3" key="1">
    <citation type="submission" date="2011-07" db="EMBL/GenBank/DDBJ databases">
        <authorList>
            <consortium name="Caenorhabditis brenneri Sequencing and Analysis Consortium"/>
            <person name="Wilson R.K."/>
        </authorList>
    </citation>
    <scope>NUCLEOTIDE SEQUENCE [LARGE SCALE GENOMIC DNA]</scope>
    <source>
        <strain evidence="3">PB2801</strain>
    </source>
</reference>